<dbReference type="GO" id="GO:0050660">
    <property type="term" value="F:flavin adenine dinucleotide binding"/>
    <property type="evidence" value="ECO:0007669"/>
    <property type="project" value="InterPro"/>
</dbReference>
<protein>
    <recommendedName>
        <fullName evidence="2">Glucose-methanol-choline oxidoreductase N-terminal domain-containing protein</fullName>
    </recommendedName>
</protein>
<reference evidence="3" key="1">
    <citation type="journal article" date="2023" name="Insect Mol. Biol.">
        <title>Genome sequencing provides insights into the evolution of gene families encoding plant cell wall-degrading enzymes in longhorned beetles.</title>
        <authorList>
            <person name="Shin N.R."/>
            <person name="Okamura Y."/>
            <person name="Kirsch R."/>
            <person name="Pauchet Y."/>
        </authorList>
    </citation>
    <scope>NUCLEOTIDE SEQUENCE</scope>
    <source>
        <strain evidence="3">AMC_N1</strain>
    </source>
</reference>
<dbReference type="SUPFAM" id="SSF51905">
    <property type="entry name" value="FAD/NAD(P)-binding domain"/>
    <property type="match status" value="1"/>
</dbReference>
<comment type="caution">
    <text evidence="3">The sequence shown here is derived from an EMBL/GenBank/DDBJ whole genome shotgun (WGS) entry which is preliminary data.</text>
</comment>
<evidence type="ECO:0000259" key="2">
    <source>
        <dbReference type="PROSITE" id="PS00624"/>
    </source>
</evidence>
<dbReference type="Proteomes" id="UP001162162">
    <property type="component" value="Unassembled WGS sequence"/>
</dbReference>
<comment type="similarity">
    <text evidence="1">Belongs to the GMC oxidoreductase family.</text>
</comment>
<dbReference type="Pfam" id="PF00732">
    <property type="entry name" value="GMC_oxred_N"/>
    <property type="match status" value="1"/>
</dbReference>
<accession>A0AAV8Z395</accession>
<dbReference type="InterPro" id="IPR036188">
    <property type="entry name" value="FAD/NAD-bd_sf"/>
</dbReference>
<name>A0AAV8Z395_9CUCU</name>
<evidence type="ECO:0000313" key="4">
    <source>
        <dbReference type="Proteomes" id="UP001162162"/>
    </source>
</evidence>
<gene>
    <name evidence="3" type="ORF">NQ318_002290</name>
</gene>
<dbReference type="InterPro" id="IPR000172">
    <property type="entry name" value="GMC_OxRdtase_N"/>
</dbReference>
<evidence type="ECO:0000256" key="1">
    <source>
        <dbReference type="ARBA" id="ARBA00010790"/>
    </source>
</evidence>
<sequence length="294" mass="32609">QHGIPDNSTFDFIIVGSGPSGSVIANRLSENPDWNILLLEIGSEPSIITDYPFLAGSLQFTDYAWAFRSEKQDGYCLGCPGGKLWFAQGRALGGASAINYMLYSRGNPSDYDKWADMGNLGWSYKDVLPYFLKSEDSGITTEDADYHRKGGYLSVSDDLYRTESANVFVKAAQQAGYRYVDYNGKTQTGVSYVQTTSKNGFRCSAEKAFLRPIRHRRNLKILTEARVVKILIDPENKIAHGVEYVTGRKCKRAIASKEVILCAGALNTPQLLMLSGIGPKGHLEKLGRMDYKNK</sequence>
<proteinExistence type="inferred from homology"/>
<dbReference type="GO" id="GO:0016614">
    <property type="term" value="F:oxidoreductase activity, acting on CH-OH group of donors"/>
    <property type="evidence" value="ECO:0007669"/>
    <property type="project" value="InterPro"/>
</dbReference>
<dbReference type="EMBL" id="JAPWTK010000017">
    <property type="protein sequence ID" value="KAJ8958496.1"/>
    <property type="molecule type" value="Genomic_DNA"/>
</dbReference>
<dbReference type="AlphaFoldDB" id="A0AAV8Z395"/>
<dbReference type="Gene3D" id="3.50.50.60">
    <property type="entry name" value="FAD/NAD(P)-binding domain"/>
    <property type="match status" value="1"/>
</dbReference>
<dbReference type="PANTHER" id="PTHR11552">
    <property type="entry name" value="GLUCOSE-METHANOL-CHOLINE GMC OXIDOREDUCTASE"/>
    <property type="match status" value="1"/>
</dbReference>
<dbReference type="InterPro" id="IPR012132">
    <property type="entry name" value="GMC_OxRdtase"/>
</dbReference>
<evidence type="ECO:0000313" key="3">
    <source>
        <dbReference type="EMBL" id="KAJ8958496.1"/>
    </source>
</evidence>
<keyword evidence="4" id="KW-1185">Reference proteome</keyword>
<feature type="domain" description="Glucose-methanol-choline oxidoreductase N-terminal" evidence="2">
    <location>
        <begin position="264"/>
        <end position="278"/>
    </location>
</feature>
<dbReference type="PANTHER" id="PTHR11552:SF208">
    <property type="entry name" value="RE36204P-RELATED"/>
    <property type="match status" value="1"/>
</dbReference>
<dbReference type="PROSITE" id="PS00624">
    <property type="entry name" value="GMC_OXRED_2"/>
    <property type="match status" value="1"/>
</dbReference>
<organism evidence="3 4">
    <name type="scientific">Aromia moschata</name>
    <dbReference type="NCBI Taxonomy" id="1265417"/>
    <lineage>
        <taxon>Eukaryota</taxon>
        <taxon>Metazoa</taxon>
        <taxon>Ecdysozoa</taxon>
        <taxon>Arthropoda</taxon>
        <taxon>Hexapoda</taxon>
        <taxon>Insecta</taxon>
        <taxon>Pterygota</taxon>
        <taxon>Neoptera</taxon>
        <taxon>Endopterygota</taxon>
        <taxon>Coleoptera</taxon>
        <taxon>Polyphaga</taxon>
        <taxon>Cucujiformia</taxon>
        <taxon>Chrysomeloidea</taxon>
        <taxon>Cerambycidae</taxon>
        <taxon>Cerambycinae</taxon>
        <taxon>Callichromatini</taxon>
        <taxon>Aromia</taxon>
    </lineage>
</organism>
<feature type="non-terminal residue" evidence="3">
    <location>
        <position position="1"/>
    </location>
</feature>